<dbReference type="PANTHER" id="PTHR30337">
    <property type="entry name" value="COMPONENT OF ATP-DEPENDENT DSDNA EXONUCLEASE"/>
    <property type="match status" value="1"/>
</dbReference>
<feature type="domain" description="Calcineurin-like phosphoesterase" evidence="1">
    <location>
        <begin position="4"/>
        <end position="96"/>
    </location>
</feature>
<dbReference type="Proteomes" id="UP000239480">
    <property type="component" value="Unassembled WGS sequence"/>
</dbReference>
<sequence length="117" mass="12765">MPSIRFVHTSDLHLGKRFGTMPDTIRSRLVEARHEVIARIADVARSNGASHVLVAGDTFDTETPSDNVRVQALAAMGSDPNLTWCIIPGNHDSLAAETLWERVEADAPPNVRVLSKP</sequence>
<comment type="caution">
    <text evidence="2">The sequence shown here is derived from an EMBL/GenBank/DDBJ whole genome shotgun (WGS) entry which is preliminary data.</text>
</comment>
<dbReference type="SUPFAM" id="SSF56300">
    <property type="entry name" value="Metallo-dependent phosphatases"/>
    <property type="match status" value="1"/>
</dbReference>
<dbReference type="Pfam" id="PF00149">
    <property type="entry name" value="Metallophos"/>
    <property type="match status" value="1"/>
</dbReference>
<dbReference type="InterPro" id="IPR029052">
    <property type="entry name" value="Metallo-depent_PP-like"/>
</dbReference>
<name>A0A2T0RJC9_9RHOB</name>
<protein>
    <submittedName>
        <fullName evidence="2">Calcineurin-like phosphoesterase family protein</fullName>
    </submittedName>
</protein>
<dbReference type="InterPro" id="IPR050535">
    <property type="entry name" value="DNA_Repair-Maintenance_Comp"/>
</dbReference>
<dbReference type="EMBL" id="PVTD01000010">
    <property type="protein sequence ID" value="PRY21258.1"/>
    <property type="molecule type" value="Genomic_DNA"/>
</dbReference>
<dbReference type="Gene3D" id="3.60.21.10">
    <property type="match status" value="1"/>
</dbReference>
<evidence type="ECO:0000259" key="1">
    <source>
        <dbReference type="Pfam" id="PF00149"/>
    </source>
</evidence>
<accession>A0A2T0RJC9</accession>
<dbReference type="RefSeq" id="WP_245925176.1">
    <property type="nucleotide sequence ID" value="NZ_PVTD01000010.1"/>
</dbReference>
<dbReference type="AlphaFoldDB" id="A0A2T0RJC9"/>
<reference evidence="2 3" key="1">
    <citation type="submission" date="2018-03" db="EMBL/GenBank/DDBJ databases">
        <title>Genomic Encyclopedia of Archaeal and Bacterial Type Strains, Phase II (KMG-II): from individual species to whole genera.</title>
        <authorList>
            <person name="Goeker M."/>
        </authorList>
    </citation>
    <scope>NUCLEOTIDE SEQUENCE [LARGE SCALE GENOMIC DNA]</scope>
    <source>
        <strain evidence="2 3">DSM 29328</strain>
    </source>
</reference>
<keyword evidence="3" id="KW-1185">Reference proteome</keyword>
<organism evidence="2 3">
    <name type="scientific">Aliiruegeria haliotis</name>
    <dbReference type="NCBI Taxonomy" id="1280846"/>
    <lineage>
        <taxon>Bacteria</taxon>
        <taxon>Pseudomonadati</taxon>
        <taxon>Pseudomonadota</taxon>
        <taxon>Alphaproteobacteria</taxon>
        <taxon>Rhodobacterales</taxon>
        <taxon>Roseobacteraceae</taxon>
        <taxon>Aliiruegeria</taxon>
    </lineage>
</organism>
<proteinExistence type="predicted"/>
<dbReference type="GO" id="GO:0016787">
    <property type="term" value="F:hydrolase activity"/>
    <property type="evidence" value="ECO:0007669"/>
    <property type="project" value="InterPro"/>
</dbReference>
<evidence type="ECO:0000313" key="2">
    <source>
        <dbReference type="EMBL" id="PRY21258.1"/>
    </source>
</evidence>
<evidence type="ECO:0000313" key="3">
    <source>
        <dbReference type="Proteomes" id="UP000239480"/>
    </source>
</evidence>
<gene>
    <name evidence="2" type="ORF">CLV78_110133</name>
</gene>
<dbReference type="InterPro" id="IPR004843">
    <property type="entry name" value="Calcineurin-like_PHP"/>
</dbReference>